<reference evidence="1 2" key="1">
    <citation type="submission" date="2016-10" db="EMBL/GenBank/DDBJ databases">
        <authorList>
            <person name="de Groot N.N."/>
        </authorList>
    </citation>
    <scope>NUCLEOTIDE SEQUENCE [LARGE SCALE GENOMIC DNA]</scope>
    <source>
        <strain evidence="1 2">LMG 23650</strain>
    </source>
</reference>
<evidence type="ECO:0000313" key="2">
    <source>
        <dbReference type="Proteomes" id="UP000199548"/>
    </source>
</evidence>
<organism evidence="1 2">
    <name type="scientific">Paraburkholderia megapolitana</name>
    <dbReference type="NCBI Taxonomy" id="420953"/>
    <lineage>
        <taxon>Bacteria</taxon>
        <taxon>Pseudomonadati</taxon>
        <taxon>Pseudomonadota</taxon>
        <taxon>Betaproteobacteria</taxon>
        <taxon>Burkholderiales</taxon>
        <taxon>Burkholderiaceae</taxon>
        <taxon>Paraburkholderia</taxon>
    </lineage>
</organism>
<dbReference type="AlphaFoldDB" id="A0A1I3G4R2"/>
<name>A0A1I3G4R2_9BURK</name>
<dbReference type="Proteomes" id="UP000199548">
    <property type="component" value="Unassembled WGS sequence"/>
</dbReference>
<proteinExistence type="predicted"/>
<accession>A0A1I3G4R2</accession>
<gene>
    <name evidence="1" type="ORF">SAMN05192543_102293</name>
</gene>
<sequence>MVYASANSAVIVGNDDTDRLFHLIVVIPMTSLHQVGCIPGTYRTHGVASLRCGPSTGLHAATPRRQLALCVRSGESVQKRAVSANSSI</sequence>
<evidence type="ECO:0000313" key="1">
    <source>
        <dbReference type="EMBL" id="SFI18252.1"/>
    </source>
</evidence>
<dbReference type="EMBL" id="FOQU01000002">
    <property type="protein sequence ID" value="SFI18252.1"/>
    <property type="molecule type" value="Genomic_DNA"/>
</dbReference>
<protein>
    <submittedName>
        <fullName evidence="1">Uncharacterized protein</fullName>
    </submittedName>
</protein>
<keyword evidence="2" id="KW-1185">Reference proteome</keyword>